<evidence type="ECO:0000256" key="1">
    <source>
        <dbReference type="ARBA" id="ARBA00004651"/>
    </source>
</evidence>
<evidence type="ECO:0000256" key="2">
    <source>
        <dbReference type="ARBA" id="ARBA00022475"/>
    </source>
</evidence>
<dbReference type="PATRIC" id="fig|999552.6.peg.4529"/>
<dbReference type="HOGENOM" id="CLU_079569_3_2_5"/>
<geneLocation type="plasmid" evidence="8">
    <name>2</name>
</geneLocation>
<keyword evidence="3 6" id="KW-0812">Transmembrane</keyword>
<organism evidence="7 8">
    <name type="scientific">Leisingera methylohalidivorans DSM 14336</name>
    <dbReference type="NCBI Taxonomy" id="999552"/>
    <lineage>
        <taxon>Bacteria</taxon>
        <taxon>Pseudomonadati</taxon>
        <taxon>Pseudomonadota</taxon>
        <taxon>Alphaproteobacteria</taxon>
        <taxon>Rhodobacterales</taxon>
        <taxon>Roseobacteraceae</taxon>
        <taxon>Leisingera</taxon>
    </lineage>
</organism>
<name>V9W120_9RHOB</name>
<evidence type="ECO:0000313" key="8">
    <source>
        <dbReference type="Proteomes" id="UP000018780"/>
    </source>
</evidence>
<comment type="subcellular location">
    <subcellularLocation>
        <location evidence="1">Cell membrane</location>
        <topology evidence="1">Multi-pass membrane protein</topology>
    </subcellularLocation>
</comment>
<dbReference type="GO" id="GO:0005886">
    <property type="term" value="C:plasma membrane"/>
    <property type="evidence" value="ECO:0007669"/>
    <property type="project" value="UniProtKB-SubCell"/>
</dbReference>
<dbReference type="InterPro" id="IPR001123">
    <property type="entry name" value="LeuE-type"/>
</dbReference>
<evidence type="ECO:0000256" key="3">
    <source>
        <dbReference type="ARBA" id="ARBA00022692"/>
    </source>
</evidence>
<evidence type="ECO:0000256" key="6">
    <source>
        <dbReference type="SAM" id="Phobius"/>
    </source>
</evidence>
<reference evidence="7 8" key="1">
    <citation type="submission" date="2013-09" db="EMBL/GenBank/DDBJ databases">
        <authorList>
            <consortium name="DOE Joint Genome Institute"/>
            <person name="Klenk H.-P."/>
            <person name="Huntemann M."/>
            <person name="Han J."/>
            <person name="Chen A."/>
            <person name="Kyrpides N."/>
            <person name="Mavromatis K."/>
            <person name="Markowitz V."/>
            <person name="Palaniappan K."/>
            <person name="Ivanova N."/>
            <person name="Schaumberg A."/>
            <person name="Pati A."/>
            <person name="Liolios K."/>
            <person name="Nordberg H.P."/>
            <person name="Cantor M.N."/>
            <person name="Hua S.X."/>
            <person name="Woyke T."/>
        </authorList>
    </citation>
    <scope>NUCLEOTIDE SEQUENCE [LARGE SCALE GENOMIC DNA]</scope>
    <source>
        <strain evidence="7 8">DSM 14336</strain>
        <plasmid evidence="8">2</plasmid>
    </source>
</reference>
<evidence type="ECO:0000313" key="7">
    <source>
        <dbReference type="EMBL" id="AHD03689.1"/>
    </source>
</evidence>
<feature type="transmembrane region" description="Helical" evidence="6">
    <location>
        <begin position="6"/>
        <end position="29"/>
    </location>
</feature>
<keyword evidence="8" id="KW-1185">Reference proteome</keyword>
<dbReference type="Proteomes" id="UP000018780">
    <property type="component" value="Plasmid unnamed2"/>
</dbReference>
<dbReference type="OrthoDB" id="9804822at2"/>
<dbReference type="KEGG" id="lmd:METH_22935"/>
<evidence type="ECO:0000256" key="5">
    <source>
        <dbReference type="ARBA" id="ARBA00023136"/>
    </source>
</evidence>
<sequence>MPSVELLAAFFIATTVFAYMPGPGMFYAAAQTMAGGRKAGWFAALGMQVGGFFHVLAATFGLALVFAAVPVLYFALKIAGAAYLIWLGLKMLFDREPQSNQIEILQVKSLKRAFWESATVEILNPKTAIFFVAFLPQFTDPVATFPISVQLLLLGTFANLFFFSADVIFVALADRIIEFFKGSAAAGRLMKRLSGGLLVVLGLNVAFGEK</sequence>
<feature type="transmembrane region" description="Helical" evidence="6">
    <location>
        <begin position="41"/>
        <end position="66"/>
    </location>
</feature>
<dbReference type="PANTHER" id="PTHR30086:SF20">
    <property type="entry name" value="ARGININE EXPORTER PROTEIN ARGO-RELATED"/>
    <property type="match status" value="1"/>
</dbReference>
<dbReference type="PANTHER" id="PTHR30086">
    <property type="entry name" value="ARGININE EXPORTER PROTEIN ARGO"/>
    <property type="match status" value="1"/>
</dbReference>
<dbReference type="EMBL" id="CP006775">
    <property type="protein sequence ID" value="AHD03689.1"/>
    <property type="molecule type" value="Genomic_DNA"/>
</dbReference>
<dbReference type="Pfam" id="PF01810">
    <property type="entry name" value="LysE"/>
    <property type="match status" value="1"/>
</dbReference>
<feature type="transmembrane region" description="Helical" evidence="6">
    <location>
        <begin position="147"/>
        <end position="177"/>
    </location>
</feature>
<keyword evidence="4 6" id="KW-1133">Transmembrane helix</keyword>
<protein>
    <submittedName>
        <fullName evidence="7">Amino acid transporter</fullName>
    </submittedName>
</protein>
<dbReference type="GO" id="GO:0015171">
    <property type="term" value="F:amino acid transmembrane transporter activity"/>
    <property type="evidence" value="ECO:0007669"/>
    <property type="project" value="TreeGrafter"/>
</dbReference>
<dbReference type="AlphaFoldDB" id="V9W120"/>
<evidence type="ECO:0000256" key="4">
    <source>
        <dbReference type="ARBA" id="ARBA00022989"/>
    </source>
</evidence>
<dbReference type="PIRSF" id="PIRSF006324">
    <property type="entry name" value="LeuE"/>
    <property type="match status" value="1"/>
</dbReference>
<keyword evidence="7" id="KW-0614">Plasmid</keyword>
<feature type="transmembrane region" description="Helical" evidence="6">
    <location>
        <begin position="72"/>
        <end position="93"/>
    </location>
</feature>
<accession>V9W120</accession>
<keyword evidence="5 6" id="KW-0472">Membrane</keyword>
<keyword evidence="2" id="KW-1003">Cell membrane</keyword>
<dbReference type="RefSeq" id="WP_024092486.1">
    <property type="nucleotide sequence ID" value="NC_023136.1"/>
</dbReference>
<gene>
    <name evidence="7" type="ORF">METH_22935</name>
</gene>
<proteinExistence type="predicted"/>